<dbReference type="AlphaFoldDB" id="A0A3B7MHV8"/>
<feature type="transmembrane region" description="Helical" evidence="1">
    <location>
        <begin position="221"/>
        <end position="242"/>
    </location>
</feature>
<dbReference type="PANTHER" id="PTHR34300:SF2">
    <property type="entry name" value="QUEUOSINE PRECURSOR TRANSPORTER-RELATED"/>
    <property type="match status" value="1"/>
</dbReference>
<gene>
    <name evidence="2" type="ORF">D3H65_08360</name>
</gene>
<comment type="similarity">
    <text evidence="1">Belongs to the vitamin uptake transporter (VUT/ECF) (TC 2.A.88) family. Q precursor transporter subfamily.</text>
</comment>
<evidence type="ECO:0000313" key="2">
    <source>
        <dbReference type="EMBL" id="AXY73994.1"/>
    </source>
</evidence>
<comment type="subcellular location">
    <subcellularLocation>
        <location evidence="1">Cell membrane</location>
        <topology evidence="1">Multi-pass membrane protein</topology>
    </subcellularLocation>
</comment>
<evidence type="ECO:0000256" key="1">
    <source>
        <dbReference type="HAMAP-Rule" id="MF_02088"/>
    </source>
</evidence>
<dbReference type="GO" id="GO:0005886">
    <property type="term" value="C:plasma membrane"/>
    <property type="evidence" value="ECO:0007669"/>
    <property type="project" value="UniProtKB-SubCell"/>
</dbReference>
<keyword evidence="1" id="KW-0813">Transport</keyword>
<feature type="transmembrane region" description="Helical" evidence="1">
    <location>
        <begin position="143"/>
        <end position="162"/>
    </location>
</feature>
<keyword evidence="1" id="KW-1133">Transmembrane helix</keyword>
<dbReference type="KEGG" id="pseg:D3H65_08360"/>
<dbReference type="RefSeq" id="WP_119049881.1">
    <property type="nucleotide sequence ID" value="NZ_CP032157.1"/>
</dbReference>
<feature type="transmembrane region" description="Helical" evidence="1">
    <location>
        <begin position="12"/>
        <end position="36"/>
    </location>
</feature>
<organism evidence="2 3">
    <name type="scientific">Paraflavitalea soli</name>
    <dbReference type="NCBI Taxonomy" id="2315862"/>
    <lineage>
        <taxon>Bacteria</taxon>
        <taxon>Pseudomonadati</taxon>
        <taxon>Bacteroidota</taxon>
        <taxon>Chitinophagia</taxon>
        <taxon>Chitinophagales</taxon>
        <taxon>Chitinophagaceae</taxon>
        <taxon>Paraflavitalea</taxon>
    </lineage>
</organism>
<dbReference type="HAMAP" id="MF_02088">
    <property type="entry name" value="Q_prec_transport"/>
    <property type="match status" value="1"/>
</dbReference>
<dbReference type="Pfam" id="PF02592">
    <property type="entry name" value="Vut_1"/>
    <property type="match status" value="1"/>
</dbReference>
<feature type="transmembrane region" description="Helical" evidence="1">
    <location>
        <begin position="89"/>
        <end position="109"/>
    </location>
</feature>
<dbReference type="PANTHER" id="PTHR34300">
    <property type="entry name" value="QUEUOSINE PRECURSOR TRANSPORTER-RELATED"/>
    <property type="match status" value="1"/>
</dbReference>
<dbReference type="OrthoDB" id="9805479at2"/>
<dbReference type="EMBL" id="CP032157">
    <property type="protein sequence ID" value="AXY73994.1"/>
    <property type="molecule type" value="Genomic_DNA"/>
</dbReference>
<sequence>MIHNIIKDKPTRLFIILGGFFIANAIVAEVTGVKVFSLEDTLGFPKASIDLLGEKGLSFSLTVGVIPWPVIFVMTDIINEYYGVRGVRFLSILTVALIAFAFIVFYLGIHTVPDNGWRYRGLSPGVTDQQAAYVQVLGQGMNIIIGSITAFLLGQLLDAVIFKKIKKITGEKAIWMRATISTLASQFIDSIVVTFVAFYLFRDFSLATVTAWALTAYMYKFLVAVLMTPVIYLVHGIIERYLGHDLAKNMKEAAMRDK</sequence>
<proteinExistence type="inferred from homology"/>
<protein>
    <recommendedName>
        <fullName evidence="1">Probable queuosine precursor transporter</fullName>
        <shortName evidence="1">Q precursor transporter</shortName>
    </recommendedName>
</protein>
<evidence type="ECO:0000313" key="3">
    <source>
        <dbReference type="Proteomes" id="UP000263900"/>
    </source>
</evidence>
<keyword evidence="3" id="KW-1185">Reference proteome</keyword>
<dbReference type="GO" id="GO:0022857">
    <property type="term" value="F:transmembrane transporter activity"/>
    <property type="evidence" value="ECO:0007669"/>
    <property type="project" value="UniProtKB-UniRule"/>
</dbReference>
<accession>A0A3B7MHV8</accession>
<name>A0A3B7MHV8_9BACT</name>
<feature type="transmembrane region" description="Helical" evidence="1">
    <location>
        <begin position="174"/>
        <end position="201"/>
    </location>
</feature>
<dbReference type="InterPro" id="IPR003744">
    <property type="entry name" value="YhhQ"/>
</dbReference>
<feature type="transmembrane region" description="Helical" evidence="1">
    <location>
        <begin position="56"/>
        <end position="77"/>
    </location>
</feature>
<dbReference type="NCBIfam" id="TIGR00697">
    <property type="entry name" value="queuosine precursor transporter"/>
    <property type="match status" value="1"/>
</dbReference>
<dbReference type="Proteomes" id="UP000263900">
    <property type="component" value="Chromosome"/>
</dbReference>
<keyword evidence="1" id="KW-1003">Cell membrane</keyword>
<keyword evidence="1" id="KW-0812">Transmembrane</keyword>
<reference evidence="2 3" key="1">
    <citation type="submission" date="2018-09" db="EMBL/GenBank/DDBJ databases">
        <title>Genome sequencing of strain 6GH32-13.</title>
        <authorList>
            <person name="Weon H.-Y."/>
            <person name="Heo J."/>
            <person name="Kwon S.-W."/>
        </authorList>
    </citation>
    <scope>NUCLEOTIDE SEQUENCE [LARGE SCALE GENOMIC DNA]</scope>
    <source>
        <strain evidence="2 3">5GH32-13</strain>
    </source>
</reference>
<keyword evidence="1" id="KW-0472">Membrane</keyword>
<comment type="function">
    <text evidence="1">Involved in the import of queuosine (Q) precursors, required for Q precursor salvage.</text>
</comment>